<evidence type="ECO:0000313" key="1">
    <source>
        <dbReference type="EMBL" id="WIY24563.1"/>
    </source>
</evidence>
<proteinExistence type="predicted"/>
<dbReference type="KEGG" id="ppso:QPJ95_18840"/>
<dbReference type="RefSeq" id="WP_270921259.1">
    <property type="nucleotide sequence ID" value="NZ_CP127247.1"/>
</dbReference>
<dbReference type="Proteomes" id="UP001238334">
    <property type="component" value="Chromosome"/>
</dbReference>
<protein>
    <submittedName>
        <fullName evidence="1">Uncharacterized protein</fullName>
    </submittedName>
</protein>
<evidence type="ECO:0000313" key="2">
    <source>
        <dbReference type="Proteomes" id="UP001238334"/>
    </source>
</evidence>
<gene>
    <name evidence="1" type="ORF">QPJ95_18840</name>
</gene>
<dbReference type="EMBL" id="CP127247">
    <property type="protein sequence ID" value="WIY24563.1"/>
    <property type="molecule type" value="Genomic_DNA"/>
</dbReference>
<accession>A0A9Y2KXX8</accession>
<dbReference type="AlphaFoldDB" id="A0A9Y2KXX8"/>
<sequence>MRDLDALLVGIFITRAAISDVSGDDFDDFMDNHVEALMRQAKEHPVPVEDRIGKARARYRLT</sequence>
<organism evidence="1 2">
    <name type="scientific">Parasedimentitalea psychrophila</name>
    <dbReference type="NCBI Taxonomy" id="2997337"/>
    <lineage>
        <taxon>Bacteria</taxon>
        <taxon>Pseudomonadati</taxon>
        <taxon>Pseudomonadota</taxon>
        <taxon>Alphaproteobacteria</taxon>
        <taxon>Rhodobacterales</taxon>
        <taxon>Paracoccaceae</taxon>
        <taxon>Parasedimentitalea</taxon>
    </lineage>
</organism>
<reference evidence="1 2" key="1">
    <citation type="submission" date="2023-06" db="EMBL/GenBank/DDBJ databases">
        <title>Parasedimentitalea psychrophila sp. nov., a psychrophilic bacterium isolated from deep-sea sediment.</title>
        <authorList>
            <person name="Li A."/>
        </authorList>
    </citation>
    <scope>NUCLEOTIDE SEQUENCE [LARGE SCALE GENOMIC DNA]</scope>
    <source>
        <strain evidence="1 2">QS115</strain>
    </source>
</reference>
<keyword evidence="2" id="KW-1185">Reference proteome</keyword>
<name>A0A9Y2KXX8_9RHOB</name>